<feature type="domain" description="Integrase catalytic" evidence="4">
    <location>
        <begin position="610"/>
        <end position="772"/>
    </location>
</feature>
<gene>
    <name evidence="5" type="ORF">ISN45_Aa08g000400</name>
</gene>
<dbReference type="FunFam" id="3.30.70.270:FF:000020">
    <property type="entry name" value="Transposon Tf2-6 polyprotein-like Protein"/>
    <property type="match status" value="1"/>
</dbReference>
<dbReference type="InterPro" id="IPR001878">
    <property type="entry name" value="Znf_CCHC"/>
</dbReference>
<dbReference type="AlphaFoldDB" id="A0A8T1XE54"/>
<accession>A0A8T1XE54</accession>
<dbReference type="SMART" id="SM00343">
    <property type="entry name" value="ZnF_C2HC"/>
    <property type="match status" value="1"/>
</dbReference>
<keyword evidence="6" id="KW-1185">Reference proteome</keyword>
<dbReference type="PANTHER" id="PTHR35046:SF18">
    <property type="entry name" value="RNA-DIRECTED DNA POLYMERASE"/>
    <property type="match status" value="1"/>
</dbReference>
<dbReference type="InterPro" id="IPR041577">
    <property type="entry name" value="RT_RNaseH_2"/>
</dbReference>
<dbReference type="GO" id="GO:0015074">
    <property type="term" value="P:DNA integration"/>
    <property type="evidence" value="ECO:0007669"/>
    <property type="project" value="InterPro"/>
</dbReference>
<dbReference type="Pfam" id="PF03732">
    <property type="entry name" value="Retrotrans_gag"/>
    <property type="match status" value="1"/>
</dbReference>
<keyword evidence="1" id="KW-0479">Metal-binding</keyword>
<evidence type="ECO:0000313" key="6">
    <source>
        <dbReference type="Proteomes" id="UP000694240"/>
    </source>
</evidence>
<sequence length="881" mass="98950">MAPPNRKVEGDDGRVTITTHDWIEFCDALLASPNILQQSLTAALRTMTETITHHLGDQNRQRGGEGVGAKINPFAPRVPKERKVALVATRFRGHAASWWQQTKTTHARAHREPIGSWDKLKKKLRETFLPHNYDRTMYNKLQNLKQDSPSVDEYAEEFYLLITRNDIFDSQLQLVSRFIGGLRTQLQNAMSQFDPSSVAEAHRRAASFEQQFSSSSWFAPTSKTRLQDQSLPPQTSTTWEQGVAPEAVTRAPLEEQVLRRSTRPNALRCYACGEAGHRQTACPNQMRRGFIAEEFPKGKEPVYDSCGDEEALEESSHIFPTNGDTGRLLVAHITCWLLQAAQIRGCELTFSGLLAQFKIACVVSLSTQAALATYFTWETHHIVLLPTPETLQTGGNTSQPAAAAPNQPTPTQPASLLCSLASFNEELKLEGVAFDLFVSPICTIIPQTASLLDNVLQEFSDVFPTELPTGLPRVLRREQFFAAKQKCVFGVPKVLFLGYVVSDQGLSVDNSKIEVVRSRPIPRTVTEVRSFHSLASFYQHFVPHFSALMAPITSCMKDGKFEWSQEADVAFRRFKELLTSAPILVLHNFSLPFELHCDASKLGIGAVLSQQGRPVAYFSEKLSGARGLPRTQRGHDSIFVIVDSFSKMAHFVPCKKTTDAVNVSTLFFREIYRLHGLPASIVSDQDSRFLSHFWRSLWKLLRTSFNMSTAYHPQTDGQTEVTNRSLGHLLRCLIGDNIKSWDSKLGQAEFAYNHAVNQSVGMSPFKVIYGVVPRCPLDLAPLPDHTRIHGQASNFVEELQELHKRTYQNLAERMPLREYNKQKSRKIGSVEIERINENAYRVKLSPHLNTSDVFNVKYIYPFRGDNDTVDSWSNPSPPGGT</sequence>
<evidence type="ECO:0000259" key="3">
    <source>
        <dbReference type="PROSITE" id="PS50158"/>
    </source>
</evidence>
<evidence type="ECO:0000259" key="4">
    <source>
        <dbReference type="PROSITE" id="PS50994"/>
    </source>
</evidence>
<dbReference type="EMBL" id="JAEFBK010000013">
    <property type="protein sequence ID" value="KAG7532342.1"/>
    <property type="molecule type" value="Genomic_DNA"/>
</dbReference>
<keyword evidence="1" id="KW-0863">Zinc-finger</keyword>
<comment type="caution">
    <text evidence="5">The sequence shown here is derived from an EMBL/GenBank/DDBJ whole genome shotgun (WGS) entry which is preliminary data.</text>
</comment>
<dbReference type="GO" id="GO:0008270">
    <property type="term" value="F:zinc ion binding"/>
    <property type="evidence" value="ECO:0007669"/>
    <property type="project" value="UniProtKB-KW"/>
</dbReference>
<name>A0A8T1XE54_9BRAS</name>
<dbReference type="Proteomes" id="UP000694240">
    <property type="component" value="Chromosome 13"/>
</dbReference>
<dbReference type="Pfam" id="PF17919">
    <property type="entry name" value="RT_RNaseH_2"/>
    <property type="match status" value="1"/>
</dbReference>
<dbReference type="InterPro" id="IPR001584">
    <property type="entry name" value="Integrase_cat-core"/>
</dbReference>
<reference evidence="5 6" key="1">
    <citation type="submission" date="2020-12" db="EMBL/GenBank/DDBJ databases">
        <title>Concerted genomic and epigenomic changes stabilize Arabidopsis allopolyploids.</title>
        <authorList>
            <person name="Chen Z."/>
        </authorList>
    </citation>
    <scope>NUCLEOTIDE SEQUENCE [LARGE SCALE GENOMIC DNA]</scope>
    <source>
        <strain evidence="5">Allo738</strain>
        <tissue evidence="5">Leaf</tissue>
    </source>
</reference>
<proteinExistence type="predicted"/>
<feature type="compositionally biased region" description="Polar residues" evidence="2">
    <location>
        <begin position="226"/>
        <end position="240"/>
    </location>
</feature>
<evidence type="ECO:0000256" key="2">
    <source>
        <dbReference type="SAM" id="MobiDB-lite"/>
    </source>
</evidence>
<organism evidence="5 6">
    <name type="scientific">Arabidopsis thaliana x Arabidopsis arenosa</name>
    <dbReference type="NCBI Taxonomy" id="1240361"/>
    <lineage>
        <taxon>Eukaryota</taxon>
        <taxon>Viridiplantae</taxon>
        <taxon>Streptophyta</taxon>
        <taxon>Embryophyta</taxon>
        <taxon>Tracheophyta</taxon>
        <taxon>Spermatophyta</taxon>
        <taxon>Magnoliopsida</taxon>
        <taxon>eudicotyledons</taxon>
        <taxon>Gunneridae</taxon>
        <taxon>Pentapetalae</taxon>
        <taxon>rosids</taxon>
        <taxon>malvids</taxon>
        <taxon>Brassicales</taxon>
        <taxon>Brassicaceae</taxon>
        <taxon>Camelineae</taxon>
        <taxon>Arabidopsis</taxon>
    </lineage>
</organism>
<protein>
    <submittedName>
        <fullName evidence="5">Zinc finger CCHC-type superfamily</fullName>
    </submittedName>
</protein>
<dbReference type="PANTHER" id="PTHR35046">
    <property type="entry name" value="ZINC KNUCKLE (CCHC-TYPE) FAMILY PROTEIN"/>
    <property type="match status" value="1"/>
</dbReference>
<feature type="domain" description="CCHC-type" evidence="3">
    <location>
        <begin position="268"/>
        <end position="284"/>
    </location>
</feature>
<dbReference type="GO" id="GO:0003676">
    <property type="term" value="F:nucleic acid binding"/>
    <property type="evidence" value="ECO:0007669"/>
    <property type="project" value="InterPro"/>
</dbReference>
<evidence type="ECO:0000256" key="1">
    <source>
        <dbReference type="PROSITE-ProRule" id="PRU00047"/>
    </source>
</evidence>
<dbReference type="PROSITE" id="PS50994">
    <property type="entry name" value="INTEGRASE"/>
    <property type="match status" value="1"/>
</dbReference>
<evidence type="ECO:0000313" key="5">
    <source>
        <dbReference type="EMBL" id="KAG7532342.1"/>
    </source>
</evidence>
<keyword evidence="1" id="KW-0862">Zinc</keyword>
<feature type="region of interest" description="Disordered" evidence="2">
    <location>
        <begin position="226"/>
        <end position="246"/>
    </location>
</feature>
<dbReference type="PROSITE" id="PS50158">
    <property type="entry name" value="ZF_CCHC"/>
    <property type="match status" value="1"/>
</dbReference>
<dbReference type="InterPro" id="IPR005162">
    <property type="entry name" value="Retrotrans_gag_dom"/>
</dbReference>